<dbReference type="PROSITE" id="PS50297">
    <property type="entry name" value="ANK_REP_REGION"/>
    <property type="match status" value="1"/>
</dbReference>
<evidence type="ECO:0000313" key="4">
    <source>
        <dbReference type="Proteomes" id="UP000823749"/>
    </source>
</evidence>
<dbReference type="Pfam" id="PF12796">
    <property type="entry name" value="Ank_2"/>
    <property type="match status" value="1"/>
</dbReference>
<feature type="region of interest" description="Disordered" evidence="2">
    <location>
        <begin position="76"/>
        <end position="102"/>
    </location>
</feature>
<dbReference type="AlphaFoldDB" id="A0AAV6KGH6"/>
<protein>
    <submittedName>
        <fullName evidence="3">Uncharacterized protein</fullName>
    </submittedName>
</protein>
<name>A0AAV6KGH6_9ERIC</name>
<feature type="repeat" description="ANK" evidence="1">
    <location>
        <begin position="51"/>
        <end position="83"/>
    </location>
</feature>
<feature type="compositionally biased region" description="Polar residues" evidence="2">
    <location>
        <begin position="86"/>
        <end position="102"/>
    </location>
</feature>
<comment type="caution">
    <text evidence="3">The sequence shown here is derived from an EMBL/GenBank/DDBJ whole genome shotgun (WGS) entry which is preliminary data.</text>
</comment>
<proteinExistence type="predicted"/>
<dbReference type="EMBL" id="JACTNZ010000004">
    <property type="protein sequence ID" value="KAG5551374.1"/>
    <property type="molecule type" value="Genomic_DNA"/>
</dbReference>
<evidence type="ECO:0000256" key="1">
    <source>
        <dbReference type="PROSITE-ProRule" id="PRU00023"/>
    </source>
</evidence>
<evidence type="ECO:0000256" key="2">
    <source>
        <dbReference type="SAM" id="MobiDB-lite"/>
    </source>
</evidence>
<dbReference type="Proteomes" id="UP000823749">
    <property type="component" value="Chromosome 4"/>
</dbReference>
<accession>A0AAV6KGH6</accession>
<keyword evidence="1" id="KW-0040">ANK repeat</keyword>
<dbReference type="InterPro" id="IPR002110">
    <property type="entry name" value="Ankyrin_rpt"/>
</dbReference>
<evidence type="ECO:0000313" key="3">
    <source>
        <dbReference type="EMBL" id="KAG5551374.1"/>
    </source>
</evidence>
<keyword evidence="4" id="KW-1185">Reference proteome</keyword>
<dbReference type="SUPFAM" id="SSF48403">
    <property type="entry name" value="Ankyrin repeat"/>
    <property type="match status" value="1"/>
</dbReference>
<sequence length="118" mass="12836">MATAVENGTNPRGTATLLANILHIAARAGCDTFVAEALWRFTFLSDLVNSQGDTPLLVAARFGHLQVLKTLAEPNNELPMQDDETTTAVESGTNSRSGTNSKRCGRKATYIIRRYSYC</sequence>
<reference evidence="3" key="1">
    <citation type="submission" date="2020-08" db="EMBL/GenBank/DDBJ databases">
        <title>Plant Genome Project.</title>
        <authorList>
            <person name="Zhang R.-G."/>
        </authorList>
    </citation>
    <scope>NUCLEOTIDE SEQUENCE</scope>
    <source>
        <strain evidence="3">WSP0</strain>
        <tissue evidence="3">Leaf</tissue>
    </source>
</reference>
<dbReference type="PROSITE" id="PS50088">
    <property type="entry name" value="ANK_REPEAT"/>
    <property type="match status" value="1"/>
</dbReference>
<gene>
    <name evidence="3" type="ORF">RHGRI_009702</name>
</gene>
<organism evidence="3 4">
    <name type="scientific">Rhododendron griersonianum</name>
    <dbReference type="NCBI Taxonomy" id="479676"/>
    <lineage>
        <taxon>Eukaryota</taxon>
        <taxon>Viridiplantae</taxon>
        <taxon>Streptophyta</taxon>
        <taxon>Embryophyta</taxon>
        <taxon>Tracheophyta</taxon>
        <taxon>Spermatophyta</taxon>
        <taxon>Magnoliopsida</taxon>
        <taxon>eudicotyledons</taxon>
        <taxon>Gunneridae</taxon>
        <taxon>Pentapetalae</taxon>
        <taxon>asterids</taxon>
        <taxon>Ericales</taxon>
        <taxon>Ericaceae</taxon>
        <taxon>Ericoideae</taxon>
        <taxon>Rhodoreae</taxon>
        <taxon>Rhododendron</taxon>
    </lineage>
</organism>
<dbReference type="InterPro" id="IPR036770">
    <property type="entry name" value="Ankyrin_rpt-contain_sf"/>
</dbReference>
<dbReference type="Gene3D" id="1.25.40.20">
    <property type="entry name" value="Ankyrin repeat-containing domain"/>
    <property type="match status" value="1"/>
</dbReference>